<accession>A0A0F9IFV6</accession>
<evidence type="ECO:0000313" key="1">
    <source>
        <dbReference type="EMBL" id="KKL92690.1"/>
    </source>
</evidence>
<name>A0A0F9IFV6_9ZZZZ</name>
<protein>
    <recommendedName>
        <fullName evidence="2">Lipoprotein</fullName>
    </recommendedName>
</protein>
<sequence length="221" mass="24422">MKKKFLLVLLLVLAACGAPEETAEPPITIVETMEVPVTATPEPAPPASEKQWGILYVQTKNYTDLWKLVGENADGDLLFAKANVAYEADQIVLAYNGRGEGEEAEFYIIEDYLAIAEASFPNAQEPFCDVEPFSDITHLCADGNPGVAEFPGRWVGKRLNSDGDERPGEMFFYKVAGPAGPGLYVRVDHVFKLSCDTAFDKDGNEYMVDFSYLSEWDSCQQ</sequence>
<dbReference type="PROSITE" id="PS51257">
    <property type="entry name" value="PROKAR_LIPOPROTEIN"/>
    <property type="match status" value="1"/>
</dbReference>
<comment type="caution">
    <text evidence="1">The sequence shown here is derived from an EMBL/GenBank/DDBJ whole genome shotgun (WGS) entry which is preliminary data.</text>
</comment>
<reference evidence="1" key="1">
    <citation type="journal article" date="2015" name="Nature">
        <title>Complex archaea that bridge the gap between prokaryotes and eukaryotes.</title>
        <authorList>
            <person name="Spang A."/>
            <person name="Saw J.H."/>
            <person name="Jorgensen S.L."/>
            <person name="Zaremba-Niedzwiedzka K."/>
            <person name="Martijn J."/>
            <person name="Lind A.E."/>
            <person name="van Eijk R."/>
            <person name="Schleper C."/>
            <person name="Guy L."/>
            <person name="Ettema T.J."/>
        </authorList>
    </citation>
    <scope>NUCLEOTIDE SEQUENCE</scope>
</reference>
<evidence type="ECO:0008006" key="2">
    <source>
        <dbReference type="Google" id="ProtNLM"/>
    </source>
</evidence>
<dbReference type="AlphaFoldDB" id="A0A0F9IFV6"/>
<organism evidence="1">
    <name type="scientific">marine sediment metagenome</name>
    <dbReference type="NCBI Taxonomy" id="412755"/>
    <lineage>
        <taxon>unclassified sequences</taxon>
        <taxon>metagenomes</taxon>
        <taxon>ecological metagenomes</taxon>
    </lineage>
</organism>
<proteinExistence type="predicted"/>
<dbReference type="EMBL" id="LAZR01019397">
    <property type="protein sequence ID" value="KKL92690.1"/>
    <property type="molecule type" value="Genomic_DNA"/>
</dbReference>
<gene>
    <name evidence="1" type="ORF">LCGC14_1882160</name>
</gene>